<protein>
    <submittedName>
        <fullName evidence="7">LemA family protein</fullName>
    </submittedName>
</protein>
<accession>A0A7M1S0F5</accession>
<gene>
    <name evidence="7" type="ORF">IMZ28_05875</name>
</gene>
<keyword evidence="4 6" id="KW-1133">Transmembrane helix</keyword>
<dbReference type="RefSeq" id="WP_197547666.1">
    <property type="nucleotide sequence ID" value="NZ_CP063164.1"/>
</dbReference>
<dbReference type="PANTHER" id="PTHR34478:SF1">
    <property type="entry name" value="PROTEIN LEMA"/>
    <property type="match status" value="1"/>
</dbReference>
<evidence type="ECO:0000256" key="2">
    <source>
        <dbReference type="ARBA" id="ARBA00008854"/>
    </source>
</evidence>
<evidence type="ECO:0000256" key="5">
    <source>
        <dbReference type="ARBA" id="ARBA00023136"/>
    </source>
</evidence>
<dbReference type="Proteomes" id="UP000595074">
    <property type="component" value="Chromosome"/>
</dbReference>
<dbReference type="Pfam" id="PF04011">
    <property type="entry name" value="LemA"/>
    <property type="match status" value="1"/>
</dbReference>
<dbReference type="SUPFAM" id="SSF140478">
    <property type="entry name" value="LemA-like"/>
    <property type="match status" value="1"/>
</dbReference>
<proteinExistence type="inferred from homology"/>
<dbReference type="GO" id="GO:0016020">
    <property type="term" value="C:membrane"/>
    <property type="evidence" value="ECO:0007669"/>
    <property type="project" value="UniProtKB-SubCell"/>
</dbReference>
<reference evidence="7 8" key="1">
    <citation type="submission" date="2020-10" db="EMBL/GenBank/DDBJ databases">
        <title>The genome of sulfurovum sp.</title>
        <authorList>
            <person name="Xie S."/>
            <person name="Shao Z."/>
            <person name="Jiang L."/>
        </authorList>
    </citation>
    <scope>NUCLEOTIDE SEQUENCE [LARGE SCALE GENOMIC DNA]</scope>
    <source>
        <strain evidence="7 8">ST-419</strain>
    </source>
</reference>
<evidence type="ECO:0000313" key="7">
    <source>
        <dbReference type="EMBL" id="QOR60995.1"/>
    </source>
</evidence>
<keyword evidence="5 6" id="KW-0472">Membrane</keyword>
<evidence type="ECO:0000256" key="6">
    <source>
        <dbReference type="SAM" id="Phobius"/>
    </source>
</evidence>
<feature type="transmembrane region" description="Helical" evidence="6">
    <location>
        <begin position="6"/>
        <end position="22"/>
    </location>
</feature>
<evidence type="ECO:0000313" key="8">
    <source>
        <dbReference type="Proteomes" id="UP000595074"/>
    </source>
</evidence>
<evidence type="ECO:0000256" key="3">
    <source>
        <dbReference type="ARBA" id="ARBA00022692"/>
    </source>
</evidence>
<organism evidence="7 8">
    <name type="scientific">Sulfurovum indicum</name>
    <dbReference type="NCBI Taxonomy" id="2779528"/>
    <lineage>
        <taxon>Bacteria</taxon>
        <taxon>Pseudomonadati</taxon>
        <taxon>Campylobacterota</taxon>
        <taxon>Epsilonproteobacteria</taxon>
        <taxon>Campylobacterales</taxon>
        <taxon>Sulfurovaceae</taxon>
        <taxon>Sulfurovum</taxon>
    </lineage>
</organism>
<dbReference type="PANTHER" id="PTHR34478">
    <property type="entry name" value="PROTEIN LEMA"/>
    <property type="match status" value="1"/>
</dbReference>
<comment type="subcellular location">
    <subcellularLocation>
        <location evidence="1">Membrane</location>
        <topology evidence="1">Single-pass membrane protein</topology>
    </subcellularLocation>
</comment>
<name>A0A7M1S0F5_9BACT</name>
<dbReference type="Gene3D" id="1.20.1440.20">
    <property type="entry name" value="LemA-like domain"/>
    <property type="match status" value="1"/>
</dbReference>
<evidence type="ECO:0000256" key="4">
    <source>
        <dbReference type="ARBA" id="ARBA00022989"/>
    </source>
</evidence>
<dbReference type="InterPro" id="IPR023353">
    <property type="entry name" value="LemA-like_dom_sf"/>
</dbReference>
<keyword evidence="3 6" id="KW-0812">Transmembrane</keyword>
<evidence type="ECO:0000256" key="1">
    <source>
        <dbReference type="ARBA" id="ARBA00004167"/>
    </source>
</evidence>
<dbReference type="InterPro" id="IPR007156">
    <property type="entry name" value="MamQ_LemA"/>
</dbReference>
<dbReference type="EMBL" id="CP063164">
    <property type="protein sequence ID" value="QOR60995.1"/>
    <property type="molecule type" value="Genomic_DNA"/>
</dbReference>
<dbReference type="KEGG" id="sinu:IMZ28_05875"/>
<comment type="similarity">
    <text evidence="2">Belongs to the LemA family.</text>
</comment>
<keyword evidence="8" id="KW-1185">Reference proteome</keyword>
<dbReference type="AlphaFoldDB" id="A0A7M1S0F5"/>
<sequence>MSFGNIILLVIAGAGVYLIAIYNKLVSLRAGMDAAWSDIDVQLKRRYNLIPALVDTVKGYKAYEGETLEKVIAARQQGLTAGSVEEKAQAANMLSGALGKLFALSEAYPDLKANTNFLKLQDELGSIEHAIQNARRYYNAIVRDYNAKIESFPDLFVAQKFDFTRRDYFELDESEAERVRQMPKIDL</sequence>